<dbReference type="InterPro" id="IPR004338">
    <property type="entry name" value="NqrB/RnfD"/>
</dbReference>
<keyword evidence="9 10" id="KW-0472">Membrane</keyword>
<evidence type="ECO:0000313" key="11">
    <source>
        <dbReference type="EMBL" id="MBC8199194.1"/>
    </source>
</evidence>
<feature type="transmembrane region" description="Helical" evidence="10">
    <location>
        <begin position="196"/>
        <end position="215"/>
    </location>
</feature>
<evidence type="ECO:0000313" key="12">
    <source>
        <dbReference type="Proteomes" id="UP000603545"/>
    </source>
</evidence>
<keyword evidence="7" id="KW-0249">Electron transport</keyword>
<evidence type="ECO:0000256" key="9">
    <source>
        <dbReference type="ARBA" id="ARBA00023136"/>
    </source>
</evidence>
<reference evidence="11 12" key="1">
    <citation type="submission" date="2020-08" db="EMBL/GenBank/DDBJ databases">
        <title>Bridging the membrane lipid divide: bacteria of the FCB group superphylum have the potential to synthesize archaeal ether lipids.</title>
        <authorList>
            <person name="Villanueva L."/>
            <person name="Von Meijenfeldt F.A.B."/>
            <person name="Westbye A.B."/>
            <person name="Yadav S."/>
            <person name="Hopmans E.C."/>
            <person name="Dutilh B.E."/>
            <person name="Sinninghe Damste J.S."/>
        </authorList>
    </citation>
    <scope>NUCLEOTIDE SEQUENCE [LARGE SCALE GENOMIC DNA]</scope>
    <source>
        <strain evidence="11">NIOZ-UU82</strain>
    </source>
</reference>
<evidence type="ECO:0000256" key="1">
    <source>
        <dbReference type="ARBA" id="ARBA00022448"/>
    </source>
</evidence>
<evidence type="ECO:0000256" key="10">
    <source>
        <dbReference type="SAM" id="Phobius"/>
    </source>
</evidence>
<feature type="transmembrane region" description="Helical" evidence="10">
    <location>
        <begin position="299"/>
        <end position="317"/>
    </location>
</feature>
<keyword evidence="1" id="KW-0813">Transport</keyword>
<accession>A0A8J6N2Z9</accession>
<feature type="transmembrane region" description="Helical" evidence="10">
    <location>
        <begin position="91"/>
        <end position="118"/>
    </location>
</feature>
<keyword evidence="5 10" id="KW-0812">Transmembrane</keyword>
<dbReference type="GO" id="GO:0055085">
    <property type="term" value="P:transmembrane transport"/>
    <property type="evidence" value="ECO:0007669"/>
    <property type="project" value="InterPro"/>
</dbReference>
<evidence type="ECO:0000256" key="5">
    <source>
        <dbReference type="ARBA" id="ARBA00022692"/>
    </source>
</evidence>
<dbReference type="AlphaFoldDB" id="A0A8J6N2Z9"/>
<dbReference type="GO" id="GO:0005886">
    <property type="term" value="C:plasma membrane"/>
    <property type="evidence" value="ECO:0007669"/>
    <property type="project" value="TreeGrafter"/>
</dbReference>
<dbReference type="Pfam" id="PF03116">
    <property type="entry name" value="NQR2_RnfD_RnfE"/>
    <property type="match status" value="1"/>
</dbReference>
<dbReference type="Proteomes" id="UP000603545">
    <property type="component" value="Unassembled WGS sequence"/>
</dbReference>
<dbReference type="GO" id="GO:0022900">
    <property type="term" value="P:electron transport chain"/>
    <property type="evidence" value="ECO:0007669"/>
    <property type="project" value="InterPro"/>
</dbReference>
<evidence type="ECO:0000256" key="4">
    <source>
        <dbReference type="ARBA" id="ARBA00022643"/>
    </source>
</evidence>
<dbReference type="InterPro" id="IPR011303">
    <property type="entry name" value="RnfD_bac"/>
</dbReference>
<evidence type="ECO:0000256" key="3">
    <source>
        <dbReference type="ARBA" id="ARBA00022630"/>
    </source>
</evidence>
<evidence type="ECO:0000256" key="2">
    <source>
        <dbReference type="ARBA" id="ARBA00022553"/>
    </source>
</evidence>
<keyword evidence="4" id="KW-0288">FMN</keyword>
<dbReference type="EMBL" id="JACNLL010000038">
    <property type="protein sequence ID" value="MBC8199194.1"/>
    <property type="molecule type" value="Genomic_DNA"/>
</dbReference>
<comment type="caution">
    <text evidence="11">The sequence shown here is derived from an EMBL/GenBank/DDBJ whole genome shotgun (WGS) entry which is preliminary data.</text>
</comment>
<dbReference type="PANTHER" id="PTHR30578:SF0">
    <property type="entry name" value="ION-TRANSLOCATING OXIDOREDUCTASE COMPLEX SUBUNIT D"/>
    <property type="match status" value="1"/>
</dbReference>
<protein>
    <submittedName>
        <fullName evidence="11">RnfABCDGE type electron transport complex subunit D</fullName>
    </submittedName>
</protein>
<organism evidence="11 12">
    <name type="scientific">Candidatus Desulfaltia bathyphila</name>
    <dbReference type="NCBI Taxonomy" id="2841697"/>
    <lineage>
        <taxon>Bacteria</taxon>
        <taxon>Pseudomonadati</taxon>
        <taxon>Thermodesulfobacteriota</taxon>
        <taxon>Desulfobacteria</taxon>
        <taxon>Desulfobacterales</taxon>
        <taxon>Desulfobacterales incertae sedis</taxon>
        <taxon>Candidatus Desulfaltia</taxon>
    </lineage>
</organism>
<feature type="transmembrane region" description="Helical" evidence="10">
    <location>
        <begin position="222"/>
        <end position="240"/>
    </location>
</feature>
<keyword evidence="3" id="KW-0285">Flavoprotein</keyword>
<proteinExistence type="predicted"/>
<feature type="transmembrane region" description="Helical" evidence="10">
    <location>
        <begin position="36"/>
        <end position="55"/>
    </location>
</feature>
<dbReference type="PANTHER" id="PTHR30578">
    <property type="entry name" value="ELECTRON TRANSPORT COMPLEX PROTEIN RNFD"/>
    <property type="match status" value="1"/>
</dbReference>
<keyword evidence="6" id="KW-1278">Translocase</keyword>
<sequence length="329" mass="35468">MVDNNTVDNNTVDKKKFIVSHAPFWHDGSRISLRNYNIALAALPAILLGIIYYGIPAVGVISLSISSAIIWEFVFCRIAKRSNTIGDGSAAIIGMLFGMLLPAIAPWWLVIIGTFVAVIIGKQIYGGIGANPFNPVVVAIAILMISWKDIFDFNEALMNYDLDFVMVYPLAALKHFGVSAVDSFSMGDLLMGKQSGGIGSTFGLGLIAGGIYLIIRGIIRWEISLSFLAGIIITALIFNLTDPVRYAGPVIHLFAGYTLIGAFFLATEDSSSPVNFIPMLIYGAVAGFMTVLIRNIGVYIDGVIFAILIMNLVSPLLDKIRPKAIGKVA</sequence>
<feature type="transmembrane region" description="Helical" evidence="10">
    <location>
        <begin position="124"/>
        <end position="145"/>
    </location>
</feature>
<keyword evidence="2" id="KW-0597">Phosphoprotein</keyword>
<gene>
    <name evidence="11" type="ORF">H8E80_03990</name>
</gene>
<name>A0A8J6N2Z9_9BACT</name>
<evidence type="ECO:0000256" key="8">
    <source>
        <dbReference type="ARBA" id="ARBA00022989"/>
    </source>
</evidence>
<evidence type="ECO:0000256" key="7">
    <source>
        <dbReference type="ARBA" id="ARBA00022982"/>
    </source>
</evidence>
<keyword evidence="8 10" id="KW-1133">Transmembrane helix</keyword>
<feature type="transmembrane region" description="Helical" evidence="10">
    <location>
        <begin position="274"/>
        <end position="293"/>
    </location>
</feature>
<dbReference type="NCBIfam" id="TIGR01946">
    <property type="entry name" value="rnfD"/>
    <property type="match status" value="1"/>
</dbReference>
<evidence type="ECO:0000256" key="6">
    <source>
        <dbReference type="ARBA" id="ARBA00022967"/>
    </source>
</evidence>
<feature type="transmembrane region" description="Helical" evidence="10">
    <location>
        <begin position="246"/>
        <end position="267"/>
    </location>
</feature>